<evidence type="ECO:0000256" key="4">
    <source>
        <dbReference type="ARBA" id="ARBA00022475"/>
    </source>
</evidence>
<evidence type="ECO:0000256" key="2">
    <source>
        <dbReference type="ARBA" id="ARBA00004429"/>
    </source>
</evidence>
<keyword evidence="19" id="KW-1185">Reference proteome</keyword>
<organism evidence="18 19">
    <name type="scientific">Denitromonas iodatirespirans</name>
    <dbReference type="NCBI Taxonomy" id="2795389"/>
    <lineage>
        <taxon>Bacteria</taxon>
        <taxon>Pseudomonadati</taxon>
        <taxon>Pseudomonadota</taxon>
        <taxon>Betaproteobacteria</taxon>
        <taxon>Rhodocyclales</taxon>
        <taxon>Zoogloeaceae</taxon>
        <taxon>Denitromonas</taxon>
    </lineage>
</organism>
<dbReference type="GO" id="GO:0000155">
    <property type="term" value="F:phosphorelay sensor kinase activity"/>
    <property type="evidence" value="ECO:0007669"/>
    <property type="project" value="InterPro"/>
</dbReference>
<dbReference type="RefSeq" id="WP_214362867.1">
    <property type="nucleotide sequence ID" value="NZ_JAEKFT010000022.1"/>
</dbReference>
<dbReference type="Gene3D" id="3.30.565.10">
    <property type="entry name" value="Histidine kinase-like ATPase, C-terminal domain"/>
    <property type="match status" value="1"/>
</dbReference>
<keyword evidence="12" id="KW-1133">Transmembrane helix</keyword>
<keyword evidence="16" id="KW-0175">Coiled coil</keyword>
<gene>
    <name evidence="18" type="ORF">I8J34_17185</name>
</gene>
<evidence type="ECO:0000256" key="10">
    <source>
        <dbReference type="ARBA" id="ARBA00022777"/>
    </source>
</evidence>
<dbReference type="GO" id="GO:0005886">
    <property type="term" value="C:plasma membrane"/>
    <property type="evidence" value="ECO:0007669"/>
    <property type="project" value="UniProtKB-SubCell"/>
</dbReference>
<dbReference type="InterPro" id="IPR036890">
    <property type="entry name" value="HATPase_C_sf"/>
</dbReference>
<feature type="domain" description="Histidine kinase" evidence="17">
    <location>
        <begin position="401"/>
        <end position="614"/>
    </location>
</feature>
<evidence type="ECO:0000256" key="1">
    <source>
        <dbReference type="ARBA" id="ARBA00000085"/>
    </source>
</evidence>
<reference evidence="19" key="1">
    <citation type="journal article" date="2022" name="ISME J.">
        <title>Genetic and phylogenetic analysis of dissimilatory iodate-reducing bacteria identifies potential niches across the world's oceans.</title>
        <authorList>
            <person name="Reyes-Umana V."/>
            <person name="Henning Z."/>
            <person name="Lee K."/>
            <person name="Barnum T.P."/>
            <person name="Coates J.D."/>
        </authorList>
    </citation>
    <scope>NUCLEOTIDE SEQUENCE [LARGE SCALE GENOMIC DNA]</scope>
    <source>
        <strain evidence="19">IR12</strain>
    </source>
</reference>
<keyword evidence="4" id="KW-1003">Cell membrane</keyword>
<evidence type="ECO:0000256" key="14">
    <source>
        <dbReference type="ARBA" id="ARBA00023136"/>
    </source>
</evidence>
<keyword evidence="7" id="KW-0808">Transferase</keyword>
<dbReference type="AlphaFoldDB" id="A0A944H958"/>
<protein>
    <recommendedName>
        <fullName evidence="15">C4-dicarboxylate transport sensor protein DctB</fullName>
        <ecNumber evidence="3">2.7.13.3</ecNumber>
    </recommendedName>
</protein>
<evidence type="ECO:0000256" key="9">
    <source>
        <dbReference type="ARBA" id="ARBA00022741"/>
    </source>
</evidence>
<evidence type="ECO:0000256" key="5">
    <source>
        <dbReference type="ARBA" id="ARBA00022519"/>
    </source>
</evidence>
<dbReference type="Pfam" id="PF02743">
    <property type="entry name" value="dCache_1"/>
    <property type="match status" value="1"/>
</dbReference>
<evidence type="ECO:0000256" key="12">
    <source>
        <dbReference type="ARBA" id="ARBA00022989"/>
    </source>
</evidence>
<evidence type="ECO:0000256" key="8">
    <source>
        <dbReference type="ARBA" id="ARBA00022692"/>
    </source>
</evidence>
<dbReference type="SMART" id="SM00388">
    <property type="entry name" value="HisKA"/>
    <property type="match status" value="1"/>
</dbReference>
<keyword evidence="10 18" id="KW-0418">Kinase</keyword>
<dbReference type="InterPro" id="IPR017055">
    <property type="entry name" value="Sig_transdc_His_kinase_DctB"/>
</dbReference>
<dbReference type="Proteomes" id="UP000694660">
    <property type="component" value="Unassembled WGS sequence"/>
</dbReference>
<evidence type="ECO:0000259" key="17">
    <source>
        <dbReference type="PROSITE" id="PS50109"/>
    </source>
</evidence>
<dbReference type="GO" id="GO:0005524">
    <property type="term" value="F:ATP binding"/>
    <property type="evidence" value="ECO:0007669"/>
    <property type="project" value="UniProtKB-KW"/>
</dbReference>
<dbReference type="FunFam" id="1.10.287.130:FF:000049">
    <property type="entry name" value="C4-dicarboxylate transport sensor protein DctB"/>
    <property type="match status" value="1"/>
</dbReference>
<keyword evidence="6" id="KW-0597">Phosphoprotein</keyword>
<dbReference type="SUPFAM" id="SSF47384">
    <property type="entry name" value="Homodimeric domain of signal transducing histidine kinase"/>
    <property type="match status" value="1"/>
</dbReference>
<dbReference type="Gene3D" id="3.30.450.20">
    <property type="entry name" value="PAS domain"/>
    <property type="match status" value="2"/>
</dbReference>
<comment type="catalytic activity">
    <reaction evidence="1">
        <text>ATP + protein L-histidine = ADP + protein N-phospho-L-histidine.</text>
        <dbReference type="EC" id="2.7.13.3"/>
    </reaction>
</comment>
<feature type="coiled-coil region" evidence="16">
    <location>
        <begin position="365"/>
        <end position="392"/>
    </location>
</feature>
<keyword evidence="8" id="KW-0812">Transmembrane</keyword>
<name>A0A944H958_DENI1</name>
<keyword evidence="14" id="KW-0472">Membrane</keyword>
<evidence type="ECO:0000313" key="18">
    <source>
        <dbReference type="EMBL" id="MBT0962919.1"/>
    </source>
</evidence>
<keyword evidence="5" id="KW-0997">Cell inner membrane</keyword>
<dbReference type="InterPro" id="IPR003661">
    <property type="entry name" value="HisK_dim/P_dom"/>
</dbReference>
<proteinExistence type="predicted"/>
<dbReference type="PANTHER" id="PTHR43065">
    <property type="entry name" value="SENSOR HISTIDINE KINASE"/>
    <property type="match status" value="1"/>
</dbReference>
<evidence type="ECO:0000313" key="19">
    <source>
        <dbReference type="Proteomes" id="UP000694660"/>
    </source>
</evidence>
<keyword evidence="11" id="KW-0067">ATP-binding</keyword>
<dbReference type="SMART" id="SM00387">
    <property type="entry name" value="HATPase_c"/>
    <property type="match status" value="1"/>
</dbReference>
<dbReference type="PANTHER" id="PTHR43065:SF46">
    <property type="entry name" value="C4-DICARBOXYLATE TRANSPORT SENSOR PROTEIN DCTB"/>
    <property type="match status" value="1"/>
</dbReference>
<evidence type="ECO:0000256" key="13">
    <source>
        <dbReference type="ARBA" id="ARBA00023012"/>
    </source>
</evidence>
<dbReference type="CDD" id="cd12914">
    <property type="entry name" value="PDC1_DGC_like"/>
    <property type="match status" value="1"/>
</dbReference>
<comment type="subcellular location">
    <subcellularLocation>
        <location evidence="2">Cell inner membrane</location>
        <topology evidence="2">Multi-pass membrane protein</topology>
    </subcellularLocation>
</comment>
<dbReference type="InterPro" id="IPR033479">
    <property type="entry name" value="dCache_1"/>
</dbReference>
<sequence length="619" mass="66940">MAEPSAGSPARRRRRVRRALTVLVLVLGVALVTYLVSQPLARRALDEDASHRLKLFATAVEGLINRYTLIPSALDLNSSVVGFLLQPFEDDKAVALSRQLALLNARIGAQAVYVLDTTGRVLASSNWNRPDSFVGEDLSFRPYFQRAVQGASTRHFAVGTTRGDPGYYYAQPIHAGDQIIGVAVVKIGLQEIERAWPTLDRPALIHDSHGVVILSSEPAWRYSAIAPIDAADRVKLDRERLYGEQVGMRLPAMRQGDDREVRLALPTGATRSRPFLAHSRGIDGTDWTLVLFTDLQPAHVTALGHAALAACLAGVALLLLQVAAQRRRILLQRLENQSLLERTNQRLEITVGERTAALTEVNRRLRDEVAERQATEASLREAQNELVQAAKLAVLGQLSAGITHELSQPLGAIRTLAGNAIAFLERGDPHTAAHNLGIVNRLIHQMGSIIAPLKSFARKSPAQAAAVDTACAVSNALVLLAPRLQAEAVAVSDLTRAGEVFAWCDQNRLEQVLVNVIGNACDAMRQCSPRHVEIAARAVDRGVALTVSDCGPGFTPEVEARLFEPFFTTKPSGDGLGLGLAISRDILRELGGDMTARATPGEGAEFCILLPPVPQPRVS</sequence>
<accession>A0A944H958</accession>
<dbReference type="EMBL" id="JAEKFT010000022">
    <property type="protein sequence ID" value="MBT0962919.1"/>
    <property type="molecule type" value="Genomic_DNA"/>
</dbReference>
<keyword evidence="9" id="KW-0547">Nucleotide-binding</keyword>
<dbReference type="InterPro" id="IPR004358">
    <property type="entry name" value="Sig_transdc_His_kin-like_C"/>
</dbReference>
<dbReference type="Pfam" id="PF02518">
    <property type="entry name" value="HATPase_c"/>
    <property type="match status" value="1"/>
</dbReference>
<dbReference type="InterPro" id="IPR036097">
    <property type="entry name" value="HisK_dim/P_sf"/>
</dbReference>
<comment type="caution">
    <text evidence="18">The sequence shown here is derived from an EMBL/GenBank/DDBJ whole genome shotgun (WGS) entry which is preliminary data.</text>
</comment>
<dbReference type="CDD" id="cd00082">
    <property type="entry name" value="HisKA"/>
    <property type="match status" value="1"/>
</dbReference>
<evidence type="ECO:0000256" key="15">
    <source>
        <dbReference type="ARBA" id="ARBA00073143"/>
    </source>
</evidence>
<evidence type="ECO:0000256" key="16">
    <source>
        <dbReference type="SAM" id="Coils"/>
    </source>
</evidence>
<dbReference type="InterPro" id="IPR003594">
    <property type="entry name" value="HATPase_dom"/>
</dbReference>
<dbReference type="PIRSF" id="PIRSF036431">
    <property type="entry name" value="STHK_DctB"/>
    <property type="match status" value="1"/>
</dbReference>
<evidence type="ECO:0000256" key="11">
    <source>
        <dbReference type="ARBA" id="ARBA00022840"/>
    </source>
</evidence>
<dbReference type="PRINTS" id="PR00344">
    <property type="entry name" value="BCTRLSENSOR"/>
</dbReference>
<keyword evidence="13" id="KW-0902">Two-component regulatory system</keyword>
<evidence type="ECO:0000256" key="6">
    <source>
        <dbReference type="ARBA" id="ARBA00022553"/>
    </source>
</evidence>
<dbReference type="PROSITE" id="PS50109">
    <property type="entry name" value="HIS_KIN"/>
    <property type="match status" value="1"/>
</dbReference>
<evidence type="ECO:0000256" key="3">
    <source>
        <dbReference type="ARBA" id="ARBA00012438"/>
    </source>
</evidence>
<dbReference type="InterPro" id="IPR005467">
    <property type="entry name" value="His_kinase_dom"/>
</dbReference>
<dbReference type="EC" id="2.7.13.3" evidence="3"/>
<dbReference type="SUPFAM" id="SSF55874">
    <property type="entry name" value="ATPase domain of HSP90 chaperone/DNA topoisomerase II/histidine kinase"/>
    <property type="match status" value="1"/>
</dbReference>
<evidence type="ECO:0000256" key="7">
    <source>
        <dbReference type="ARBA" id="ARBA00022679"/>
    </source>
</evidence>
<dbReference type="SUPFAM" id="SSF103190">
    <property type="entry name" value="Sensory domain-like"/>
    <property type="match status" value="1"/>
</dbReference>
<dbReference type="InterPro" id="IPR029151">
    <property type="entry name" value="Sensor-like_sf"/>
</dbReference>
<dbReference type="Gene3D" id="1.10.287.130">
    <property type="match status" value="1"/>
</dbReference>